<keyword evidence="3" id="KW-1185">Reference proteome</keyword>
<proteinExistence type="predicted"/>
<dbReference type="RefSeq" id="WP_233391907.1">
    <property type="nucleotide sequence ID" value="NZ_JAJTWT010000004.1"/>
</dbReference>
<dbReference type="Proteomes" id="UP001201463">
    <property type="component" value="Unassembled WGS sequence"/>
</dbReference>
<name>A0ABS8XGS8_9BURK</name>
<evidence type="ECO:0000313" key="2">
    <source>
        <dbReference type="EMBL" id="MCE4537749.1"/>
    </source>
</evidence>
<gene>
    <name evidence="2" type="ORF">LXT12_10860</name>
</gene>
<feature type="signal peptide" evidence="1">
    <location>
        <begin position="1"/>
        <end position="18"/>
    </location>
</feature>
<evidence type="ECO:0000256" key="1">
    <source>
        <dbReference type="SAM" id="SignalP"/>
    </source>
</evidence>
<dbReference type="PROSITE" id="PS51257">
    <property type="entry name" value="PROKAR_LIPOPROTEIN"/>
    <property type="match status" value="1"/>
</dbReference>
<organism evidence="2 3">
    <name type="scientific">Pelomonas caseinilytica</name>
    <dbReference type="NCBI Taxonomy" id="2906763"/>
    <lineage>
        <taxon>Bacteria</taxon>
        <taxon>Pseudomonadati</taxon>
        <taxon>Pseudomonadota</taxon>
        <taxon>Betaproteobacteria</taxon>
        <taxon>Burkholderiales</taxon>
        <taxon>Sphaerotilaceae</taxon>
        <taxon>Roseateles</taxon>
    </lineage>
</organism>
<dbReference type="EMBL" id="JAJTWT010000004">
    <property type="protein sequence ID" value="MCE4537749.1"/>
    <property type="molecule type" value="Genomic_DNA"/>
</dbReference>
<evidence type="ECO:0000313" key="3">
    <source>
        <dbReference type="Proteomes" id="UP001201463"/>
    </source>
</evidence>
<keyword evidence="1" id="KW-0732">Signal</keyword>
<feature type="chain" id="PRO_5045679841" description="Lipoprotein" evidence="1">
    <location>
        <begin position="19"/>
        <end position="116"/>
    </location>
</feature>
<sequence length="116" mass="11745">MKTALSCLAFAAISVGCAAVITPGGIEQRASQATGLPLGSFTVADRVEGDAGRIDFTVNGKSGATYRCYMYSATAFQRAMSFGQTPHSDAICTAMKGGAAPAKPVCDALSKAAGKC</sequence>
<evidence type="ECO:0008006" key="4">
    <source>
        <dbReference type="Google" id="ProtNLM"/>
    </source>
</evidence>
<protein>
    <recommendedName>
        <fullName evidence="4">Lipoprotein</fullName>
    </recommendedName>
</protein>
<comment type="caution">
    <text evidence="2">The sequence shown here is derived from an EMBL/GenBank/DDBJ whole genome shotgun (WGS) entry which is preliminary data.</text>
</comment>
<accession>A0ABS8XGS8</accession>
<reference evidence="2 3" key="1">
    <citation type="submission" date="2021-12" db="EMBL/GenBank/DDBJ databases">
        <title>Genome seq of p7.</title>
        <authorList>
            <person name="Seo T."/>
        </authorList>
    </citation>
    <scope>NUCLEOTIDE SEQUENCE [LARGE SCALE GENOMIC DNA]</scope>
    <source>
        <strain evidence="2 3">P7</strain>
    </source>
</reference>